<accession>A0A926S810</accession>
<dbReference type="Proteomes" id="UP000598467">
    <property type="component" value="Unassembled WGS sequence"/>
</dbReference>
<dbReference type="PANTHER" id="PTHR30386:SF19">
    <property type="entry name" value="MULTIDRUG EXPORT PROTEIN EMRA-RELATED"/>
    <property type="match status" value="1"/>
</dbReference>
<dbReference type="Gene3D" id="2.40.50.100">
    <property type="match status" value="1"/>
</dbReference>
<feature type="domain" description="p-hydroxybenzoic acid efflux pump subunit AaeA-like beta-barrel" evidence="3">
    <location>
        <begin position="230"/>
        <end position="318"/>
    </location>
</feature>
<comment type="subcellular location">
    <subcellularLocation>
        <location evidence="1">Cell envelope</location>
    </subcellularLocation>
</comment>
<gene>
    <name evidence="4" type="ORF">HK439_21895</name>
</gene>
<dbReference type="Pfam" id="PF25917">
    <property type="entry name" value="BSH_RND"/>
    <property type="match status" value="1"/>
</dbReference>
<dbReference type="RefSeq" id="WP_190293611.1">
    <property type="nucleotide sequence ID" value="NZ_JABFCZ010000028.1"/>
</dbReference>
<evidence type="ECO:0000259" key="3">
    <source>
        <dbReference type="Pfam" id="PF25963"/>
    </source>
</evidence>
<proteinExistence type="predicted"/>
<dbReference type="GO" id="GO:0030313">
    <property type="term" value="C:cell envelope"/>
    <property type="evidence" value="ECO:0007669"/>
    <property type="project" value="UniProtKB-SubCell"/>
</dbReference>
<comment type="caution">
    <text evidence="4">The sequence shown here is derived from an EMBL/GenBank/DDBJ whole genome shotgun (WGS) entry which is preliminary data.</text>
</comment>
<dbReference type="GO" id="GO:0055085">
    <property type="term" value="P:transmembrane transport"/>
    <property type="evidence" value="ECO:0007669"/>
    <property type="project" value="InterPro"/>
</dbReference>
<dbReference type="EMBL" id="JABFCZ010000028">
    <property type="protein sequence ID" value="MBD1548920.1"/>
    <property type="molecule type" value="Genomic_DNA"/>
</dbReference>
<dbReference type="PANTHER" id="PTHR30386">
    <property type="entry name" value="MEMBRANE FUSION SUBUNIT OF EMRAB-TOLC MULTIDRUG EFFLUX PUMP"/>
    <property type="match status" value="1"/>
</dbReference>
<feature type="domain" description="Multidrug resistance protein MdtA-like barrel-sandwich hybrid" evidence="2">
    <location>
        <begin position="42"/>
        <end position="224"/>
    </location>
</feature>
<evidence type="ECO:0000259" key="2">
    <source>
        <dbReference type="Pfam" id="PF25917"/>
    </source>
</evidence>
<dbReference type="InterPro" id="IPR050739">
    <property type="entry name" value="MFP"/>
</dbReference>
<evidence type="ECO:0000313" key="5">
    <source>
        <dbReference type="Proteomes" id="UP000598467"/>
    </source>
</evidence>
<evidence type="ECO:0000256" key="1">
    <source>
        <dbReference type="ARBA" id="ARBA00004196"/>
    </source>
</evidence>
<dbReference type="InterPro" id="IPR058625">
    <property type="entry name" value="MdtA-like_BSH"/>
</dbReference>
<dbReference type="SUPFAM" id="SSF111369">
    <property type="entry name" value="HlyD-like secretion proteins"/>
    <property type="match status" value="1"/>
</dbReference>
<dbReference type="InterPro" id="IPR058634">
    <property type="entry name" value="AaeA-lik-b-barrel"/>
</dbReference>
<dbReference type="Gene3D" id="2.40.30.170">
    <property type="match status" value="1"/>
</dbReference>
<dbReference type="AlphaFoldDB" id="A0A926S810"/>
<sequence>MKKWKFGIAAVVLIAAGGGLWGYWWYSTLYPSTQDAYVRAHIVDISAEVTGLVSKVYVTENQKVAQGDPLFELDDEIYRNAATEAQAQLEIAKDQQAGLDRKAKAAKAAVKSTSTAAETAHAQLTRIRALFESGDVAQAALDQAKTAAAQADTARDTARAQLQQARDAATANKDAIVSDGAAYRMAEYNLAHTKITAPADGWVSNIRLRPGSSVTAHEPLFALVDASHWWIDANFKETDLPRIRPGQPATISVDMLPGVTLKGHVASIGRGSGSTFSLLPAENASGNWVKVTQRFPVRIALDKPDPGLRVGASSSVTVDTTADAK</sequence>
<name>A0A926S810_9HYPH</name>
<reference evidence="4" key="1">
    <citation type="submission" date="2020-05" db="EMBL/GenBank/DDBJ databases">
        <title>Identification of trans-AT polyketide cluster in two marine bacteria, producers of a novel glutaramide-containing polyketide sesbanimide D and analogs.</title>
        <authorList>
            <person name="Kacar D."/>
            <person name="Rodriguez P."/>
            <person name="Canedo L."/>
            <person name="Gonzalez E."/>
            <person name="Galan B."/>
            <person name="De La Calle F."/>
            <person name="Garcia J.L."/>
        </authorList>
    </citation>
    <scope>NUCLEOTIDE SEQUENCE</scope>
    <source>
        <strain evidence="4">PHM038</strain>
    </source>
</reference>
<dbReference type="Pfam" id="PF25963">
    <property type="entry name" value="Beta-barrel_AAEA"/>
    <property type="match status" value="1"/>
</dbReference>
<organism evidence="4 5">
    <name type="scientific">Roseibium aggregatum</name>
    <dbReference type="NCBI Taxonomy" id="187304"/>
    <lineage>
        <taxon>Bacteria</taxon>
        <taxon>Pseudomonadati</taxon>
        <taxon>Pseudomonadota</taxon>
        <taxon>Alphaproteobacteria</taxon>
        <taxon>Hyphomicrobiales</taxon>
        <taxon>Stappiaceae</taxon>
        <taxon>Roseibium</taxon>
    </lineage>
</organism>
<evidence type="ECO:0000313" key="4">
    <source>
        <dbReference type="EMBL" id="MBD1548920.1"/>
    </source>
</evidence>
<protein>
    <submittedName>
        <fullName evidence="4">HlyD family secretion protein</fullName>
    </submittedName>
</protein>